<feature type="region of interest" description="Disordered" evidence="1">
    <location>
        <begin position="424"/>
        <end position="447"/>
    </location>
</feature>
<evidence type="ECO:0000313" key="4">
    <source>
        <dbReference type="Proteomes" id="UP000029120"/>
    </source>
</evidence>
<dbReference type="Pfam" id="PF20167">
    <property type="entry name" value="Transposase_32"/>
    <property type="match status" value="1"/>
</dbReference>
<dbReference type="EMBL" id="CM002876">
    <property type="protein sequence ID" value="KFK26888.1"/>
    <property type="molecule type" value="Genomic_DNA"/>
</dbReference>
<evidence type="ECO:0000259" key="2">
    <source>
        <dbReference type="Pfam" id="PF20167"/>
    </source>
</evidence>
<dbReference type="AlphaFoldDB" id="A0A087GAI6"/>
<feature type="region of interest" description="Disordered" evidence="1">
    <location>
        <begin position="80"/>
        <end position="156"/>
    </location>
</feature>
<proteinExistence type="predicted"/>
<keyword evidence="4" id="KW-1185">Reference proteome</keyword>
<feature type="compositionally biased region" description="Polar residues" evidence="1">
    <location>
        <begin position="396"/>
        <end position="406"/>
    </location>
</feature>
<feature type="compositionally biased region" description="Basic and acidic residues" evidence="1">
    <location>
        <begin position="429"/>
        <end position="438"/>
    </location>
</feature>
<dbReference type="InterPro" id="IPR046796">
    <property type="entry name" value="Transposase_32_dom"/>
</dbReference>
<evidence type="ECO:0000256" key="1">
    <source>
        <dbReference type="SAM" id="MobiDB-lite"/>
    </source>
</evidence>
<feature type="domain" description="Putative plant transposon protein" evidence="2">
    <location>
        <begin position="199"/>
        <end position="370"/>
    </location>
</feature>
<dbReference type="OrthoDB" id="1114110at2759"/>
<feature type="compositionally biased region" description="Polar residues" evidence="1">
    <location>
        <begin position="111"/>
        <end position="121"/>
    </location>
</feature>
<organism evidence="3 4">
    <name type="scientific">Arabis alpina</name>
    <name type="common">Alpine rock-cress</name>
    <dbReference type="NCBI Taxonomy" id="50452"/>
    <lineage>
        <taxon>Eukaryota</taxon>
        <taxon>Viridiplantae</taxon>
        <taxon>Streptophyta</taxon>
        <taxon>Embryophyta</taxon>
        <taxon>Tracheophyta</taxon>
        <taxon>Spermatophyta</taxon>
        <taxon>Magnoliopsida</taxon>
        <taxon>eudicotyledons</taxon>
        <taxon>Gunneridae</taxon>
        <taxon>Pentapetalae</taxon>
        <taxon>rosids</taxon>
        <taxon>malvids</taxon>
        <taxon>Brassicales</taxon>
        <taxon>Brassicaceae</taxon>
        <taxon>Arabideae</taxon>
        <taxon>Arabis</taxon>
    </lineage>
</organism>
<name>A0A087GAI6_ARAAL</name>
<gene>
    <name evidence="3" type="ordered locus">AALP_Aa8g306700</name>
</gene>
<feature type="region of interest" description="Disordered" evidence="1">
    <location>
        <begin position="381"/>
        <end position="406"/>
    </location>
</feature>
<feature type="compositionally biased region" description="Polar residues" evidence="1">
    <location>
        <begin position="23"/>
        <end position="36"/>
    </location>
</feature>
<dbReference type="Proteomes" id="UP000029120">
    <property type="component" value="Chromosome 8"/>
</dbReference>
<feature type="compositionally biased region" description="Polar residues" evidence="1">
    <location>
        <begin position="90"/>
        <end position="105"/>
    </location>
</feature>
<feature type="region of interest" description="Disordered" evidence="1">
    <location>
        <begin position="1"/>
        <end position="40"/>
    </location>
</feature>
<feature type="compositionally biased region" description="Basic and acidic residues" evidence="1">
    <location>
        <begin position="381"/>
        <end position="395"/>
    </location>
</feature>
<sequence>MQSLMDSLRNLVQPEQPHVPASPTGTHQPDATQAASSPPVVVDLTVDHQEPDSSKFQTLMKWIPAPIPESVNKELVLFSRPPLPIPPRGSNESTSSDSMQGSEAVSDSGDSETTQSVSPPTRATLLQEGYVSAGRPAGSPLNRPIEVSDGEEGTPLIMKRRVMPLGSGGPASRVRSARSQSSGPHAIVDATIFHTFAAQTLTDVELFDVEVVREFWAHLPSVKSEDVSVRVWLRGHEYEFSLARVNALFRLPDVDDFAFLEQAARVTNAQLAGYLSGNLHGSLAALATTSYFTEDMRSLVRICGTNWSPTMNLFYKNRNRLMLLYRLGNGIPFNFRKLVVDHVLSVARSSVAKLYLPFPSLICRLLTAQRPVERIQDDVLPHHAPAEDDGPKDVTEQATVSTSPSITKMQQAIRQAIQIMEVALTGGDDQDKEKESRAKNKGKRKAV</sequence>
<accession>A0A087GAI6</accession>
<protein>
    <recommendedName>
        <fullName evidence="2">Putative plant transposon protein domain-containing protein</fullName>
    </recommendedName>
</protein>
<dbReference type="Gramene" id="KFK26888">
    <property type="protein sequence ID" value="KFK26888"/>
    <property type="gene ID" value="AALP_AA8G306700"/>
</dbReference>
<evidence type="ECO:0000313" key="3">
    <source>
        <dbReference type="EMBL" id="KFK26888.1"/>
    </source>
</evidence>
<reference evidence="4" key="1">
    <citation type="journal article" date="2015" name="Nat. Plants">
        <title>Genome expansion of Arabis alpina linked with retrotransposition and reduced symmetric DNA methylation.</title>
        <authorList>
            <person name="Willing E.M."/>
            <person name="Rawat V."/>
            <person name="Mandakova T."/>
            <person name="Maumus F."/>
            <person name="James G.V."/>
            <person name="Nordstroem K.J."/>
            <person name="Becker C."/>
            <person name="Warthmann N."/>
            <person name="Chica C."/>
            <person name="Szarzynska B."/>
            <person name="Zytnicki M."/>
            <person name="Albani M.C."/>
            <person name="Kiefer C."/>
            <person name="Bergonzi S."/>
            <person name="Castaings L."/>
            <person name="Mateos J.L."/>
            <person name="Berns M.C."/>
            <person name="Bujdoso N."/>
            <person name="Piofczyk T."/>
            <person name="de Lorenzo L."/>
            <person name="Barrero-Sicilia C."/>
            <person name="Mateos I."/>
            <person name="Piednoel M."/>
            <person name="Hagmann J."/>
            <person name="Chen-Min-Tao R."/>
            <person name="Iglesias-Fernandez R."/>
            <person name="Schuster S.C."/>
            <person name="Alonso-Blanco C."/>
            <person name="Roudier F."/>
            <person name="Carbonero P."/>
            <person name="Paz-Ares J."/>
            <person name="Davis S.J."/>
            <person name="Pecinka A."/>
            <person name="Quesneville H."/>
            <person name="Colot V."/>
            <person name="Lysak M.A."/>
            <person name="Weigel D."/>
            <person name="Coupland G."/>
            <person name="Schneeberger K."/>
        </authorList>
    </citation>
    <scope>NUCLEOTIDE SEQUENCE [LARGE SCALE GENOMIC DNA]</scope>
    <source>
        <strain evidence="4">cv. Pajares</strain>
    </source>
</reference>